<keyword evidence="6" id="KW-1185">Reference proteome</keyword>
<dbReference type="Proteomes" id="UP001352223">
    <property type="component" value="Unassembled WGS sequence"/>
</dbReference>
<gene>
    <name evidence="5" type="ORF">OKJ48_40650</name>
</gene>
<evidence type="ECO:0000256" key="1">
    <source>
        <dbReference type="ARBA" id="ARBA00010830"/>
    </source>
</evidence>
<dbReference type="Pfam" id="PF06737">
    <property type="entry name" value="Transglycosylas"/>
    <property type="match status" value="1"/>
</dbReference>
<keyword evidence="2" id="KW-0378">Hydrolase</keyword>
<feature type="domain" description="Resuscitation-promoting factor core lysozyme-like" evidence="4">
    <location>
        <begin position="57"/>
        <end position="131"/>
    </location>
</feature>
<dbReference type="SUPFAM" id="SSF53955">
    <property type="entry name" value="Lysozyme-like"/>
    <property type="match status" value="1"/>
</dbReference>
<dbReference type="EMBL" id="JAOZYB010000361">
    <property type="protein sequence ID" value="MEB3966496.1"/>
    <property type="molecule type" value="Genomic_DNA"/>
</dbReference>
<comment type="similarity">
    <text evidence="1">Belongs to the transglycosylase family. Rpf subfamily.</text>
</comment>
<evidence type="ECO:0000259" key="4">
    <source>
        <dbReference type="Pfam" id="PF06737"/>
    </source>
</evidence>
<dbReference type="InterPro" id="IPR010618">
    <property type="entry name" value="RPF"/>
</dbReference>
<dbReference type="CDD" id="cd13925">
    <property type="entry name" value="RPF"/>
    <property type="match status" value="1"/>
</dbReference>
<evidence type="ECO:0000313" key="6">
    <source>
        <dbReference type="Proteomes" id="UP001352223"/>
    </source>
</evidence>
<protein>
    <submittedName>
        <fullName evidence="5">Transglycosylase family protein</fullName>
    </submittedName>
</protein>
<organism evidence="5 6">
    <name type="scientific">Streptomyces kunmingensis</name>
    <dbReference type="NCBI Taxonomy" id="68225"/>
    <lineage>
        <taxon>Bacteria</taxon>
        <taxon>Bacillati</taxon>
        <taxon>Actinomycetota</taxon>
        <taxon>Actinomycetes</taxon>
        <taxon>Kitasatosporales</taxon>
        <taxon>Streptomycetaceae</taxon>
        <taxon>Streptomyces</taxon>
    </lineage>
</organism>
<evidence type="ECO:0000256" key="2">
    <source>
        <dbReference type="ARBA" id="ARBA00022801"/>
    </source>
</evidence>
<accession>A0ABU6CRD2</accession>
<feature type="signal peptide" evidence="3">
    <location>
        <begin position="1"/>
        <end position="28"/>
    </location>
</feature>
<name>A0ABU6CRD2_9ACTN</name>
<feature type="chain" id="PRO_5046866396" evidence="3">
    <location>
        <begin position="29"/>
        <end position="195"/>
    </location>
</feature>
<evidence type="ECO:0000313" key="5">
    <source>
        <dbReference type="EMBL" id="MEB3966496.1"/>
    </source>
</evidence>
<evidence type="ECO:0000256" key="3">
    <source>
        <dbReference type="SAM" id="SignalP"/>
    </source>
</evidence>
<comment type="caution">
    <text evidence="5">The sequence shown here is derived from an EMBL/GenBank/DDBJ whole genome shotgun (WGS) entry which is preliminary data.</text>
</comment>
<reference evidence="5 6" key="1">
    <citation type="submission" date="2022-10" db="EMBL/GenBank/DDBJ databases">
        <authorList>
            <person name="Xie J."/>
            <person name="Shen N."/>
        </authorList>
    </citation>
    <scope>NUCLEOTIDE SEQUENCE [LARGE SCALE GENOMIC DNA]</scope>
    <source>
        <strain evidence="5 6">DSM 41681</strain>
    </source>
</reference>
<dbReference type="Gene3D" id="1.10.530.10">
    <property type="match status" value="1"/>
</dbReference>
<dbReference type="InterPro" id="IPR023346">
    <property type="entry name" value="Lysozyme-like_dom_sf"/>
</dbReference>
<proteinExistence type="inferred from homology"/>
<sequence length="195" mass="20458">MPTKPKTYGRAAVLLGGLFALTCAPAAASTAPTPLFGPGNAAGAGSAATAPYGCAGDEWPWSCIAECESGGRWSANTGNSYYGGLQFRQSTWEAYGGLKYAPRADLATRKEQIKVAEKVLSDQGWGAWPACSNKYRLSGRVHVVRGGETLESIAQGAEVKGGGQALYKAGRHMVGPHPERLNEGTMLRIPAEEAQ</sequence>
<keyword evidence="3" id="KW-0732">Signal</keyword>